<evidence type="ECO:0000256" key="5">
    <source>
        <dbReference type="ARBA" id="ARBA00023163"/>
    </source>
</evidence>
<dbReference type="Proteomes" id="UP000594260">
    <property type="component" value="Unplaced"/>
</dbReference>
<feature type="compositionally biased region" description="Polar residues" evidence="7">
    <location>
        <begin position="126"/>
        <end position="136"/>
    </location>
</feature>
<evidence type="ECO:0000313" key="9">
    <source>
        <dbReference type="EnsemblMetazoa" id="XP_022646873"/>
    </source>
</evidence>
<proteinExistence type="predicted"/>
<evidence type="ECO:0000256" key="4">
    <source>
        <dbReference type="ARBA" id="ARBA00023125"/>
    </source>
</evidence>
<dbReference type="InterPro" id="IPR032660">
    <property type="entry name" value="ATOH8_bHLH"/>
</dbReference>
<dbReference type="GO" id="GO:0046983">
    <property type="term" value="F:protein dimerization activity"/>
    <property type="evidence" value="ECO:0007669"/>
    <property type="project" value="InterPro"/>
</dbReference>
<dbReference type="InterPro" id="IPR036638">
    <property type="entry name" value="HLH_DNA-bd_sf"/>
</dbReference>
<dbReference type="AlphaFoldDB" id="A0A7M7JAB4"/>
<comment type="subcellular location">
    <subcellularLocation>
        <location evidence="2">Cytoplasm</location>
    </subcellularLocation>
    <subcellularLocation>
        <location evidence="1">Nucleus speckle</location>
    </subcellularLocation>
</comment>
<dbReference type="GeneID" id="111244257"/>
<dbReference type="PANTHER" id="PTHR19290:SF102">
    <property type="entry name" value="TRANSCRIPTION FACTOR ATOH8"/>
    <property type="match status" value="1"/>
</dbReference>
<evidence type="ECO:0000256" key="1">
    <source>
        <dbReference type="ARBA" id="ARBA00004324"/>
    </source>
</evidence>
<dbReference type="PANTHER" id="PTHR19290">
    <property type="entry name" value="BASIC HELIX-LOOP-HELIX PROTEIN NEUROGENIN-RELATED"/>
    <property type="match status" value="1"/>
</dbReference>
<dbReference type="RefSeq" id="XP_022646873.1">
    <property type="nucleotide sequence ID" value="XM_022791138.1"/>
</dbReference>
<reference evidence="9" key="1">
    <citation type="submission" date="2021-01" db="UniProtKB">
        <authorList>
            <consortium name="EnsemblMetazoa"/>
        </authorList>
    </citation>
    <scope>IDENTIFICATION</scope>
</reference>
<dbReference type="EnsemblMetazoa" id="XM_022791138">
    <property type="protein sequence ID" value="XP_022646873"/>
    <property type="gene ID" value="LOC111244257"/>
</dbReference>
<accession>A0A7M7JAB4</accession>
<dbReference type="KEGG" id="vde:111244257"/>
<evidence type="ECO:0000259" key="8">
    <source>
        <dbReference type="PROSITE" id="PS50888"/>
    </source>
</evidence>
<evidence type="ECO:0000256" key="7">
    <source>
        <dbReference type="SAM" id="MobiDB-lite"/>
    </source>
</evidence>
<dbReference type="GO" id="GO:0003700">
    <property type="term" value="F:DNA-binding transcription factor activity"/>
    <property type="evidence" value="ECO:0007669"/>
    <property type="project" value="InterPro"/>
</dbReference>
<dbReference type="SUPFAM" id="SSF47459">
    <property type="entry name" value="HLH, helix-loop-helix DNA-binding domain"/>
    <property type="match status" value="1"/>
</dbReference>
<dbReference type="GO" id="GO:0016607">
    <property type="term" value="C:nuclear speck"/>
    <property type="evidence" value="ECO:0007669"/>
    <property type="project" value="UniProtKB-SubCell"/>
</dbReference>
<evidence type="ECO:0000313" key="10">
    <source>
        <dbReference type="Proteomes" id="UP000594260"/>
    </source>
</evidence>
<name>A0A7M7JAB4_VARDE</name>
<feature type="compositionally biased region" description="Basic and acidic residues" evidence="7">
    <location>
        <begin position="116"/>
        <end position="125"/>
    </location>
</feature>
<dbReference type="OrthoDB" id="10001938at2759"/>
<dbReference type="CDD" id="cd11421">
    <property type="entry name" value="bHLH_TS_ATOH8"/>
    <property type="match status" value="1"/>
</dbReference>
<organism evidence="9 10">
    <name type="scientific">Varroa destructor</name>
    <name type="common">Honeybee mite</name>
    <dbReference type="NCBI Taxonomy" id="109461"/>
    <lineage>
        <taxon>Eukaryota</taxon>
        <taxon>Metazoa</taxon>
        <taxon>Ecdysozoa</taxon>
        <taxon>Arthropoda</taxon>
        <taxon>Chelicerata</taxon>
        <taxon>Arachnida</taxon>
        <taxon>Acari</taxon>
        <taxon>Parasitiformes</taxon>
        <taxon>Mesostigmata</taxon>
        <taxon>Gamasina</taxon>
        <taxon>Dermanyssoidea</taxon>
        <taxon>Varroidae</taxon>
        <taxon>Varroa</taxon>
    </lineage>
</organism>
<dbReference type="GO" id="GO:0005737">
    <property type="term" value="C:cytoplasm"/>
    <property type="evidence" value="ECO:0007669"/>
    <property type="project" value="UniProtKB-SubCell"/>
</dbReference>
<keyword evidence="3" id="KW-0805">Transcription regulation</keyword>
<sequence length="302" mass="32779">MADLLMWIAGNQWARIPVNSDLFATRSTSRPTAVQSKSMAFSETTEASEARRTVIGKVTTAPSAAQDAAKEVSDEDSGVEMILESRQSSSSCPSFSPASSIITRKYLLQHQRKTIHPKERSHSELQHSFCSDSSVSDQERPGSHDSGLRLGTISPDGSLDLSFKIGTETFSTISRVSNCDVGVSRGSSLSSSRPASINVVVASQPKRIKLESDSQVVRQRRIEANARERTRVHTIGAAFESLRKAIPAYSNGQKLSKLAILRVASSYILALSSLLEDSHEGFEDAVQACSSAIHLDGKVRKR</sequence>
<feature type="domain" description="BHLH" evidence="8">
    <location>
        <begin position="219"/>
        <end position="271"/>
    </location>
</feature>
<keyword evidence="4" id="KW-0238">DNA-binding</keyword>
<evidence type="ECO:0000256" key="3">
    <source>
        <dbReference type="ARBA" id="ARBA00023015"/>
    </source>
</evidence>
<keyword evidence="10" id="KW-1185">Reference proteome</keyword>
<evidence type="ECO:0000256" key="6">
    <source>
        <dbReference type="ARBA" id="ARBA00023242"/>
    </source>
</evidence>
<dbReference type="GO" id="GO:0070888">
    <property type="term" value="F:E-box binding"/>
    <property type="evidence" value="ECO:0007669"/>
    <property type="project" value="TreeGrafter"/>
</dbReference>
<feature type="compositionally biased region" description="Basic and acidic residues" evidence="7">
    <location>
        <begin position="137"/>
        <end position="147"/>
    </location>
</feature>
<keyword evidence="5" id="KW-0804">Transcription</keyword>
<protein>
    <recommendedName>
        <fullName evidence="8">BHLH domain-containing protein</fullName>
    </recommendedName>
</protein>
<dbReference type="FunFam" id="4.10.280.10:FF:000052">
    <property type="entry name" value="Protein atonal homolog 8"/>
    <property type="match status" value="1"/>
</dbReference>
<dbReference type="Gene3D" id="4.10.280.10">
    <property type="entry name" value="Helix-loop-helix DNA-binding domain"/>
    <property type="match status" value="1"/>
</dbReference>
<feature type="region of interest" description="Disordered" evidence="7">
    <location>
        <begin position="112"/>
        <end position="151"/>
    </location>
</feature>
<keyword evidence="6" id="KW-0539">Nucleus</keyword>
<dbReference type="GO" id="GO:0009653">
    <property type="term" value="P:anatomical structure morphogenesis"/>
    <property type="evidence" value="ECO:0007669"/>
    <property type="project" value="TreeGrafter"/>
</dbReference>
<dbReference type="InterPro" id="IPR011598">
    <property type="entry name" value="bHLH_dom"/>
</dbReference>
<dbReference type="InParanoid" id="A0A7M7JAB4"/>
<dbReference type="PROSITE" id="PS50888">
    <property type="entry name" value="BHLH"/>
    <property type="match status" value="1"/>
</dbReference>
<dbReference type="GO" id="GO:0045944">
    <property type="term" value="P:positive regulation of transcription by RNA polymerase II"/>
    <property type="evidence" value="ECO:0007669"/>
    <property type="project" value="TreeGrafter"/>
</dbReference>
<dbReference type="SMART" id="SM00353">
    <property type="entry name" value="HLH"/>
    <property type="match status" value="1"/>
</dbReference>
<dbReference type="Pfam" id="PF00010">
    <property type="entry name" value="HLH"/>
    <property type="match status" value="1"/>
</dbReference>
<dbReference type="InterPro" id="IPR050359">
    <property type="entry name" value="bHLH_transcription_factors"/>
</dbReference>
<evidence type="ECO:0000256" key="2">
    <source>
        <dbReference type="ARBA" id="ARBA00004496"/>
    </source>
</evidence>